<evidence type="ECO:0000313" key="3">
    <source>
        <dbReference type="Proteomes" id="UP000199199"/>
    </source>
</evidence>
<keyword evidence="3" id="KW-1185">Reference proteome</keyword>
<dbReference type="RefSeq" id="WP_092905931.1">
    <property type="nucleotide sequence ID" value="NZ_FOZS01000003.1"/>
</dbReference>
<sequence>MVEAYHRATALWWFPVGDDGVEVTTSPDVGIAGDRAQRLEIAPSDTGDPIESIDDRTRPPPASRSGVRCQLTGRVGSRDRSRQRAVTPTTAAISIHEVDSSGRLETTFADTTVSVDKS</sequence>
<accession>A0A1I6TL12</accession>
<feature type="region of interest" description="Disordered" evidence="1">
    <location>
        <begin position="34"/>
        <end position="68"/>
    </location>
</feature>
<protein>
    <submittedName>
        <fullName evidence="2">Uncharacterized protein</fullName>
    </submittedName>
</protein>
<dbReference type="EMBL" id="FOZS01000003">
    <property type="protein sequence ID" value="SFS89831.1"/>
    <property type="molecule type" value="Genomic_DNA"/>
</dbReference>
<proteinExistence type="predicted"/>
<dbReference type="Proteomes" id="UP000199199">
    <property type="component" value="Unassembled WGS sequence"/>
</dbReference>
<dbReference type="AlphaFoldDB" id="A0A1I6TL12"/>
<evidence type="ECO:0000256" key="1">
    <source>
        <dbReference type="SAM" id="MobiDB-lite"/>
    </source>
</evidence>
<reference evidence="3" key="1">
    <citation type="submission" date="2016-10" db="EMBL/GenBank/DDBJ databases">
        <authorList>
            <person name="Varghese N."/>
            <person name="Submissions S."/>
        </authorList>
    </citation>
    <scope>NUCLEOTIDE SEQUENCE [LARGE SCALE GENOMIC DNA]</scope>
    <source>
        <strain evidence="3">DSM 22427</strain>
    </source>
</reference>
<organism evidence="2 3">
    <name type="scientific">Halostagnicola kamekurae</name>
    <dbReference type="NCBI Taxonomy" id="619731"/>
    <lineage>
        <taxon>Archaea</taxon>
        <taxon>Methanobacteriati</taxon>
        <taxon>Methanobacteriota</taxon>
        <taxon>Stenosarchaea group</taxon>
        <taxon>Halobacteria</taxon>
        <taxon>Halobacteriales</taxon>
        <taxon>Natrialbaceae</taxon>
        <taxon>Halostagnicola</taxon>
    </lineage>
</organism>
<name>A0A1I6TL12_9EURY</name>
<dbReference type="OrthoDB" id="256115at2157"/>
<gene>
    <name evidence="2" type="ORF">SAMN04488556_3195</name>
</gene>
<evidence type="ECO:0000313" key="2">
    <source>
        <dbReference type="EMBL" id="SFS89831.1"/>
    </source>
</evidence>